<feature type="compositionally biased region" description="Acidic residues" evidence="1">
    <location>
        <begin position="420"/>
        <end position="433"/>
    </location>
</feature>
<dbReference type="GeneID" id="59346950"/>
<evidence type="ECO:0000313" key="2">
    <source>
        <dbReference type="EMBL" id="KAF7302078.1"/>
    </source>
</evidence>
<name>A0A8H6SN45_9AGAR</name>
<dbReference type="EMBL" id="JACAZF010000006">
    <property type="protein sequence ID" value="KAF7302078.1"/>
    <property type="molecule type" value="Genomic_DNA"/>
</dbReference>
<feature type="region of interest" description="Disordered" evidence="1">
    <location>
        <begin position="232"/>
        <end position="318"/>
    </location>
</feature>
<feature type="compositionally biased region" description="Polar residues" evidence="1">
    <location>
        <begin position="292"/>
        <end position="310"/>
    </location>
</feature>
<proteinExistence type="predicted"/>
<dbReference type="AlphaFoldDB" id="A0A8H6SN45"/>
<feature type="compositionally biased region" description="Pro residues" evidence="1">
    <location>
        <begin position="274"/>
        <end position="283"/>
    </location>
</feature>
<reference evidence="2" key="1">
    <citation type="submission" date="2020-05" db="EMBL/GenBank/DDBJ databases">
        <title>Mycena genomes resolve the evolution of fungal bioluminescence.</title>
        <authorList>
            <person name="Tsai I.J."/>
        </authorList>
    </citation>
    <scope>NUCLEOTIDE SEQUENCE</scope>
    <source>
        <strain evidence="2">171206Taipei</strain>
    </source>
</reference>
<feature type="compositionally biased region" description="Polar residues" evidence="1">
    <location>
        <begin position="383"/>
        <end position="393"/>
    </location>
</feature>
<feature type="region of interest" description="Disordered" evidence="1">
    <location>
        <begin position="338"/>
        <end position="463"/>
    </location>
</feature>
<evidence type="ECO:0000313" key="3">
    <source>
        <dbReference type="Proteomes" id="UP000636479"/>
    </source>
</evidence>
<keyword evidence="3" id="KW-1185">Reference proteome</keyword>
<accession>A0A8H6SN45</accession>
<dbReference type="RefSeq" id="XP_037220078.1">
    <property type="nucleotide sequence ID" value="XM_037364434.1"/>
</dbReference>
<protein>
    <submittedName>
        <fullName evidence="2">Uncharacterized protein</fullName>
    </submittedName>
</protein>
<gene>
    <name evidence="2" type="ORF">MIND_00774500</name>
</gene>
<feature type="compositionally biased region" description="Basic and acidic residues" evidence="1">
    <location>
        <begin position="434"/>
        <end position="449"/>
    </location>
</feature>
<evidence type="ECO:0000256" key="1">
    <source>
        <dbReference type="SAM" id="MobiDB-lite"/>
    </source>
</evidence>
<feature type="compositionally biased region" description="Low complexity" evidence="1">
    <location>
        <begin position="408"/>
        <end position="419"/>
    </location>
</feature>
<sequence>MFNNGGYNTAGFIPPPLSLPRTLPPNFGPGVQVPSRASTQYMNPHPLAPQPNLQAGRLPPQLMAVDEPMPMASENTPRFRTNAALFNDPEYLNLLNRSSNPHSPSPFNYSHRQAPVPAGYGPQPPAFAHGPMGGFPASLPVQQPDTTMIPSYGLDSHDFDPEPDPDSRTLRWIQSQAQFISTQVLRVADSPDVPGSKQTNTDFMANTNLQVPGYTSPHVALDGGAAWTGVAPTSGSQWHSNPPPSPYSSFPSRQNQAPVVGPGPLQSNLNYHTPPHPPPPLAPHNPTANAFTPETASHLSSGSFQPTTASRNERTINPPKFGRAAYLHFRDTYGSGAAQAVGTGSGRHTHTPHIRSPLGLSQTQPVAGPSRPISLDHAPHNSMEFSSTPTSVNIPPEPMLVDEERHNTASAFTSSSAAESESDGSDSEAESETSTERGGEPATAHEHHPPLPRFSYGPSGLPPRLQKEYDALVEGFRQQLDRVSAQLDADIEALAVHKTQHDASTVDSQTHWDWQSKAEILQKMVESGRRQKGELTSIVDNLKDGASGRQA</sequence>
<organism evidence="2 3">
    <name type="scientific">Mycena indigotica</name>
    <dbReference type="NCBI Taxonomy" id="2126181"/>
    <lineage>
        <taxon>Eukaryota</taxon>
        <taxon>Fungi</taxon>
        <taxon>Dikarya</taxon>
        <taxon>Basidiomycota</taxon>
        <taxon>Agaricomycotina</taxon>
        <taxon>Agaricomycetes</taxon>
        <taxon>Agaricomycetidae</taxon>
        <taxon>Agaricales</taxon>
        <taxon>Marasmiineae</taxon>
        <taxon>Mycenaceae</taxon>
        <taxon>Mycena</taxon>
    </lineage>
</organism>
<comment type="caution">
    <text evidence="2">The sequence shown here is derived from an EMBL/GenBank/DDBJ whole genome shotgun (WGS) entry which is preliminary data.</text>
</comment>
<dbReference type="Proteomes" id="UP000636479">
    <property type="component" value="Unassembled WGS sequence"/>
</dbReference>